<reference evidence="1 2" key="1">
    <citation type="journal article" date="2020" name="ISME J.">
        <title>Uncovering the hidden diversity of litter-decomposition mechanisms in mushroom-forming fungi.</title>
        <authorList>
            <person name="Floudas D."/>
            <person name="Bentzer J."/>
            <person name="Ahren D."/>
            <person name="Johansson T."/>
            <person name="Persson P."/>
            <person name="Tunlid A."/>
        </authorList>
    </citation>
    <scope>NUCLEOTIDE SEQUENCE [LARGE SCALE GENOMIC DNA]</scope>
    <source>
        <strain evidence="1 2">CBS 146.42</strain>
    </source>
</reference>
<dbReference type="Proteomes" id="UP000559027">
    <property type="component" value="Unassembled WGS sequence"/>
</dbReference>
<gene>
    <name evidence="1" type="ORF">D9756_002037</name>
</gene>
<proteinExistence type="predicted"/>
<comment type="caution">
    <text evidence="1">The sequence shown here is derived from an EMBL/GenBank/DDBJ whole genome shotgun (WGS) entry which is preliminary data.</text>
</comment>
<evidence type="ECO:0000313" key="1">
    <source>
        <dbReference type="EMBL" id="KAF5361896.1"/>
    </source>
</evidence>
<dbReference type="OrthoDB" id="2662268at2759"/>
<name>A0A8H5LLR0_9AGAR</name>
<sequence>MSRYHNAIHSPVFPSQISSYSSLSGALTPPPAQFNSSRRRRVPQNVCRTSGGPACGPIGFDYIGQAGQGVSLADVSARSQNAISQLVAGANDQVLAGTGISKLHLRIMWTGYEHLNFVQSMPASPAMSRGQLGASIAMQFWSFVAQAQKSSTTNSQWQISQETIPFEKIFLVALYSLGDGIWQADVAVDF</sequence>
<dbReference type="AlphaFoldDB" id="A0A8H5LLR0"/>
<keyword evidence="2" id="KW-1185">Reference proteome</keyword>
<protein>
    <submittedName>
        <fullName evidence="1">Uncharacterized protein</fullName>
    </submittedName>
</protein>
<accession>A0A8H5LLR0</accession>
<organism evidence="1 2">
    <name type="scientific">Leucocoprinus leucothites</name>
    <dbReference type="NCBI Taxonomy" id="201217"/>
    <lineage>
        <taxon>Eukaryota</taxon>
        <taxon>Fungi</taxon>
        <taxon>Dikarya</taxon>
        <taxon>Basidiomycota</taxon>
        <taxon>Agaricomycotina</taxon>
        <taxon>Agaricomycetes</taxon>
        <taxon>Agaricomycetidae</taxon>
        <taxon>Agaricales</taxon>
        <taxon>Agaricineae</taxon>
        <taxon>Agaricaceae</taxon>
        <taxon>Leucocoprinus</taxon>
    </lineage>
</organism>
<dbReference type="EMBL" id="JAACJO010000002">
    <property type="protein sequence ID" value="KAF5361896.1"/>
    <property type="molecule type" value="Genomic_DNA"/>
</dbReference>
<evidence type="ECO:0000313" key="2">
    <source>
        <dbReference type="Proteomes" id="UP000559027"/>
    </source>
</evidence>